<dbReference type="RefSeq" id="WP_023402462.1">
    <property type="nucleotide sequence ID" value="NZ_BAUJ01000003.1"/>
</dbReference>
<dbReference type="GO" id="GO:0002143">
    <property type="term" value="P:tRNA wobble position uridine thiolation"/>
    <property type="evidence" value="ECO:0007669"/>
    <property type="project" value="InterPro"/>
</dbReference>
<dbReference type="NCBIfam" id="TIGR03011">
    <property type="entry name" value="sulf_tusB_dsrH"/>
    <property type="match status" value="1"/>
</dbReference>
<evidence type="ECO:0000313" key="1">
    <source>
        <dbReference type="EMBL" id="GAD88041.1"/>
    </source>
</evidence>
<dbReference type="EMBL" id="BAUJ01000003">
    <property type="protein sequence ID" value="GAD88041.1"/>
    <property type="molecule type" value="Genomic_DNA"/>
</dbReference>
<dbReference type="Gene3D" id="3.40.1260.10">
    <property type="entry name" value="DsrEFH-like"/>
    <property type="match status" value="1"/>
</dbReference>
<protein>
    <recommendedName>
        <fullName evidence="3">TusB protein</fullName>
    </recommendedName>
</protein>
<dbReference type="InterPro" id="IPR007215">
    <property type="entry name" value="Sulphur_relay_TusB/DsrH"/>
</dbReference>
<dbReference type="Proteomes" id="UP000017800">
    <property type="component" value="Unassembled WGS sequence"/>
</dbReference>
<dbReference type="eggNOG" id="COG2168">
    <property type="taxonomic scope" value="Bacteria"/>
</dbReference>
<dbReference type="AlphaFoldDB" id="V5FDY0"/>
<dbReference type="InterPro" id="IPR027396">
    <property type="entry name" value="DsrEFH-like"/>
</dbReference>
<evidence type="ECO:0000313" key="2">
    <source>
        <dbReference type="Proteomes" id="UP000017800"/>
    </source>
</evidence>
<dbReference type="Pfam" id="PF04077">
    <property type="entry name" value="DsrH"/>
    <property type="match status" value="1"/>
</dbReference>
<comment type="caution">
    <text evidence="1">The sequence shown here is derived from an EMBL/GenBank/DDBJ whole genome shotgun (WGS) entry which is preliminary data.</text>
</comment>
<accession>V5FDY0</accession>
<sequence length="91" mass="10141">MLHIVTRLHFVETLSSYVLEKDSILLVEEAVYAINPKHKLHACLPKQVTLKALQPDVSARGLEAVCATHIECVDFAGFVDLTAEHSKSLTW</sequence>
<dbReference type="GO" id="GO:1990228">
    <property type="term" value="C:sulfurtransferase complex"/>
    <property type="evidence" value="ECO:0007669"/>
    <property type="project" value="TreeGrafter"/>
</dbReference>
<proteinExistence type="predicted"/>
<dbReference type="SUPFAM" id="SSF75169">
    <property type="entry name" value="DsrEFH-like"/>
    <property type="match status" value="1"/>
</dbReference>
<evidence type="ECO:0008006" key="3">
    <source>
        <dbReference type="Google" id="ProtNLM"/>
    </source>
</evidence>
<dbReference type="OrthoDB" id="9795117at2"/>
<organism evidence="1 2">
    <name type="scientific">Vibrio halioticoli NBRC 102217</name>
    <dbReference type="NCBI Taxonomy" id="1219072"/>
    <lineage>
        <taxon>Bacteria</taxon>
        <taxon>Pseudomonadati</taxon>
        <taxon>Pseudomonadota</taxon>
        <taxon>Gammaproteobacteria</taxon>
        <taxon>Vibrionales</taxon>
        <taxon>Vibrionaceae</taxon>
        <taxon>Vibrio</taxon>
    </lineage>
</organism>
<reference evidence="1 2" key="1">
    <citation type="submission" date="2013-10" db="EMBL/GenBank/DDBJ databases">
        <authorList>
            <person name="Ichikawa N."/>
            <person name="Kimura A."/>
            <person name="Ohji S."/>
            <person name="Hosoyama A."/>
            <person name="Fujita N."/>
        </authorList>
    </citation>
    <scope>NUCLEOTIDE SEQUENCE [LARGE SCALE GENOMIC DNA]</scope>
    <source>
        <strain evidence="1 2">NBRC 102217</strain>
    </source>
</reference>
<reference evidence="1 2" key="2">
    <citation type="submission" date="2013-11" db="EMBL/GenBank/DDBJ databases">
        <title>Whole genome shotgun sequence of Vibrio halioticoli NBRC 102217.</title>
        <authorList>
            <person name="Isaki S."/>
            <person name="Kimura A."/>
            <person name="Ohji S."/>
            <person name="Hosoyama A."/>
            <person name="Fujita N."/>
            <person name="Hashimoto M."/>
            <person name="Hosoyama Y."/>
            <person name="Yamazoe A."/>
        </authorList>
    </citation>
    <scope>NUCLEOTIDE SEQUENCE [LARGE SCALE GENOMIC DNA]</scope>
    <source>
        <strain evidence="1 2">NBRC 102217</strain>
    </source>
</reference>
<dbReference type="PANTHER" id="PTHR37526">
    <property type="entry name" value="PROTEIN TUSB"/>
    <property type="match status" value="1"/>
</dbReference>
<keyword evidence="2" id="KW-1185">Reference proteome</keyword>
<name>V5FDY0_9VIBR</name>
<dbReference type="PANTHER" id="PTHR37526:SF1">
    <property type="entry name" value="PROTEIN TUSB"/>
    <property type="match status" value="1"/>
</dbReference>
<gene>
    <name evidence="1" type="ORF">VHA01S_003_01170</name>
</gene>